<evidence type="ECO:0000313" key="7">
    <source>
        <dbReference type="EMBL" id="MBP0459092.1"/>
    </source>
</evidence>
<keyword evidence="3 4" id="KW-0560">Oxidoreductase</keyword>
<dbReference type="PANTHER" id="PTHR21708:SF26">
    <property type="entry name" value="2-DEHYDROPANTOATE 2-REDUCTASE"/>
    <property type="match status" value="1"/>
</dbReference>
<evidence type="ECO:0000313" key="8">
    <source>
        <dbReference type="Proteomes" id="UP000670475"/>
    </source>
</evidence>
<dbReference type="Pfam" id="PF02558">
    <property type="entry name" value="ApbA"/>
    <property type="match status" value="1"/>
</dbReference>
<organism evidence="7 8">
    <name type="scientific">Streptomyces montanisoli</name>
    <dbReference type="NCBI Taxonomy" id="2798581"/>
    <lineage>
        <taxon>Bacteria</taxon>
        <taxon>Bacillati</taxon>
        <taxon>Actinomycetota</taxon>
        <taxon>Actinomycetes</taxon>
        <taxon>Kitasatosporales</taxon>
        <taxon>Streptomycetaceae</taxon>
        <taxon>Streptomyces</taxon>
    </lineage>
</organism>
<keyword evidence="2 4" id="KW-0521">NADP</keyword>
<dbReference type="Gene3D" id="3.40.50.720">
    <property type="entry name" value="NAD(P)-binding Rossmann-like Domain"/>
    <property type="match status" value="1"/>
</dbReference>
<dbReference type="AlphaFoldDB" id="A0A940MDM2"/>
<dbReference type="InterPro" id="IPR036291">
    <property type="entry name" value="NAD(P)-bd_dom_sf"/>
</dbReference>
<comment type="pathway">
    <text evidence="4">Cofactor biosynthesis; (R)-pantothenate biosynthesis; (R)-pantoate from 3-methyl-2-oxobutanoate: step 2/2.</text>
</comment>
<dbReference type="NCBIfam" id="TIGR00745">
    <property type="entry name" value="apbA_panE"/>
    <property type="match status" value="1"/>
</dbReference>
<dbReference type="Pfam" id="PF08546">
    <property type="entry name" value="ApbA_C"/>
    <property type="match status" value="1"/>
</dbReference>
<comment type="catalytic activity">
    <reaction evidence="4">
        <text>(R)-pantoate + NADP(+) = 2-dehydropantoate + NADPH + H(+)</text>
        <dbReference type="Rhea" id="RHEA:16233"/>
        <dbReference type="ChEBI" id="CHEBI:11561"/>
        <dbReference type="ChEBI" id="CHEBI:15378"/>
        <dbReference type="ChEBI" id="CHEBI:15980"/>
        <dbReference type="ChEBI" id="CHEBI:57783"/>
        <dbReference type="ChEBI" id="CHEBI:58349"/>
        <dbReference type="EC" id="1.1.1.169"/>
    </reaction>
</comment>
<dbReference type="InterPro" id="IPR013328">
    <property type="entry name" value="6PGD_dom2"/>
</dbReference>
<dbReference type="GO" id="GO:0015940">
    <property type="term" value="P:pantothenate biosynthetic process"/>
    <property type="evidence" value="ECO:0007669"/>
    <property type="project" value="UniProtKB-KW"/>
</dbReference>
<dbReference type="Proteomes" id="UP000670475">
    <property type="component" value="Unassembled WGS sequence"/>
</dbReference>
<dbReference type="SUPFAM" id="SSF51735">
    <property type="entry name" value="NAD(P)-binding Rossmann-fold domains"/>
    <property type="match status" value="1"/>
</dbReference>
<reference evidence="7" key="1">
    <citation type="submission" date="2021-03" db="EMBL/GenBank/DDBJ databases">
        <title>Whole genome sequence of Streptomyces bomunensis MMS17-BM035.</title>
        <authorList>
            <person name="Lee J.H."/>
        </authorList>
    </citation>
    <scope>NUCLEOTIDE SEQUENCE</scope>
    <source>
        <strain evidence="7">MMS17-BM035</strain>
    </source>
</reference>
<keyword evidence="8" id="KW-1185">Reference proteome</keyword>
<evidence type="ECO:0000256" key="3">
    <source>
        <dbReference type="ARBA" id="ARBA00023002"/>
    </source>
</evidence>
<dbReference type="EMBL" id="JAGIQL010000061">
    <property type="protein sequence ID" value="MBP0459092.1"/>
    <property type="molecule type" value="Genomic_DNA"/>
</dbReference>
<dbReference type="Gene3D" id="1.10.1040.10">
    <property type="entry name" value="N-(1-d-carboxylethyl)-l-norvaline Dehydrogenase, domain 2"/>
    <property type="match status" value="1"/>
</dbReference>
<dbReference type="SUPFAM" id="SSF48179">
    <property type="entry name" value="6-phosphogluconate dehydrogenase C-terminal domain-like"/>
    <property type="match status" value="1"/>
</dbReference>
<feature type="domain" description="Ketopantoate reductase N-terminal" evidence="5">
    <location>
        <begin position="3"/>
        <end position="152"/>
    </location>
</feature>
<dbReference type="InterPro" id="IPR003710">
    <property type="entry name" value="ApbA"/>
</dbReference>
<dbReference type="InterPro" id="IPR008927">
    <property type="entry name" value="6-PGluconate_DH-like_C_sf"/>
</dbReference>
<dbReference type="InterPro" id="IPR013332">
    <property type="entry name" value="KPR_N"/>
</dbReference>
<dbReference type="PANTHER" id="PTHR21708">
    <property type="entry name" value="PROBABLE 2-DEHYDROPANTOATE 2-REDUCTASE"/>
    <property type="match status" value="1"/>
</dbReference>
<evidence type="ECO:0000256" key="2">
    <source>
        <dbReference type="ARBA" id="ARBA00022857"/>
    </source>
</evidence>
<comment type="function">
    <text evidence="4">Catalyzes the NADPH-dependent reduction of ketopantoate into pantoic acid.</text>
</comment>
<evidence type="ECO:0000256" key="4">
    <source>
        <dbReference type="RuleBase" id="RU362068"/>
    </source>
</evidence>
<comment type="similarity">
    <text evidence="1 4">Belongs to the ketopantoate reductase family.</text>
</comment>
<dbReference type="RefSeq" id="WP_209340835.1">
    <property type="nucleotide sequence ID" value="NZ_JAGIQL010000061.1"/>
</dbReference>
<dbReference type="FunFam" id="3.40.50.720:FF:000307">
    <property type="entry name" value="2-dehydropantoate 2-reductase"/>
    <property type="match status" value="1"/>
</dbReference>
<protein>
    <recommendedName>
        <fullName evidence="4">2-dehydropantoate 2-reductase</fullName>
        <ecNumber evidence="4">1.1.1.169</ecNumber>
    </recommendedName>
    <alternativeName>
        <fullName evidence="4">Ketopantoate reductase</fullName>
    </alternativeName>
</protein>
<dbReference type="GO" id="GO:0008677">
    <property type="term" value="F:2-dehydropantoate 2-reductase activity"/>
    <property type="evidence" value="ECO:0007669"/>
    <property type="project" value="UniProtKB-EC"/>
</dbReference>
<evidence type="ECO:0000259" key="5">
    <source>
        <dbReference type="Pfam" id="PF02558"/>
    </source>
</evidence>
<dbReference type="GO" id="GO:0005737">
    <property type="term" value="C:cytoplasm"/>
    <property type="evidence" value="ECO:0007669"/>
    <property type="project" value="TreeGrafter"/>
</dbReference>
<name>A0A940MDM2_9ACTN</name>
<dbReference type="FunFam" id="1.10.1040.10:FF:000017">
    <property type="entry name" value="2-dehydropantoate 2-reductase"/>
    <property type="match status" value="1"/>
</dbReference>
<keyword evidence="4" id="KW-0566">Pantothenate biosynthesis</keyword>
<proteinExistence type="inferred from homology"/>
<feature type="domain" description="Ketopantoate reductase C-terminal" evidence="6">
    <location>
        <begin position="179"/>
        <end position="299"/>
    </location>
</feature>
<gene>
    <name evidence="7" type="ORF">JFN87_16500</name>
</gene>
<dbReference type="EC" id="1.1.1.169" evidence="4"/>
<accession>A0A940MDM2</accession>
<comment type="caution">
    <text evidence="7">The sequence shown here is derived from an EMBL/GenBank/DDBJ whole genome shotgun (WGS) entry which is preliminary data.</text>
</comment>
<sequence>MRIAVMGTGGVGGYFGGRLAAAGHDVLFVARGRQLDALRAGGLRVLSPLGDVHIPEVQATDDPSGHAPADFVLFGVKLWDTASAAELVKPLLGPDTAVASFQNGVVKDDILRDVLGAEHVVGGVTYIAATIAEPGVIRHSGAMQKLVFGEYDGTSSPRVLAFRDACVDAGIDVEVSERIERAVWEKFVFLVGLSGTTTLARSPIGPIRANPRSRAFLHGVMDEVVQVARAQGVGLPADYADDRMAFVDTVPEGMTSSMHHDIERGNRLEVGWLSGDVVDRGAKHSVPTPNNRAIADMLSVHAGGHAAQGENNADRTGGRTA</sequence>
<dbReference type="InterPro" id="IPR013752">
    <property type="entry name" value="KPA_reductase"/>
</dbReference>
<dbReference type="InterPro" id="IPR051402">
    <property type="entry name" value="KPR-Related"/>
</dbReference>
<evidence type="ECO:0000259" key="6">
    <source>
        <dbReference type="Pfam" id="PF08546"/>
    </source>
</evidence>
<evidence type="ECO:0000256" key="1">
    <source>
        <dbReference type="ARBA" id="ARBA00007870"/>
    </source>
</evidence>